<name>A0A3Q9I6H6_9BACL</name>
<reference evidence="7" key="1">
    <citation type="submission" date="2018-12" db="EMBL/GenBank/DDBJ databases">
        <title>Complete genome sequence of Paenibacillus sp. MBLB1234.</title>
        <authorList>
            <person name="Nam Y.-D."/>
            <person name="Kang J."/>
            <person name="Chung W.-H."/>
            <person name="Park Y.S."/>
        </authorList>
    </citation>
    <scope>NUCLEOTIDE SEQUENCE [LARGE SCALE GENOMIC DNA]</scope>
    <source>
        <strain evidence="7">MBLB1234</strain>
    </source>
</reference>
<keyword evidence="1" id="KW-0805">Transcription regulation</keyword>
<evidence type="ECO:0000313" key="7">
    <source>
        <dbReference type="Proteomes" id="UP000270678"/>
    </source>
</evidence>
<keyword evidence="7" id="KW-1185">Reference proteome</keyword>
<protein>
    <submittedName>
        <fullName evidence="6">TetR/AcrR family transcriptional regulator</fullName>
    </submittedName>
</protein>
<dbReference type="FunFam" id="1.10.10.60:FF:000141">
    <property type="entry name" value="TetR family transcriptional regulator"/>
    <property type="match status" value="1"/>
</dbReference>
<keyword evidence="2 4" id="KW-0238">DNA-binding</keyword>
<dbReference type="SUPFAM" id="SSF46689">
    <property type="entry name" value="Homeodomain-like"/>
    <property type="match status" value="1"/>
</dbReference>
<dbReference type="PROSITE" id="PS50977">
    <property type="entry name" value="HTH_TETR_2"/>
    <property type="match status" value="1"/>
</dbReference>
<dbReference type="PANTHER" id="PTHR30055:SF234">
    <property type="entry name" value="HTH-TYPE TRANSCRIPTIONAL REGULATOR BETI"/>
    <property type="match status" value="1"/>
</dbReference>
<dbReference type="InterPro" id="IPR009057">
    <property type="entry name" value="Homeodomain-like_sf"/>
</dbReference>
<organism evidence="6 7">
    <name type="scientific">Paenibacillus lutimineralis</name>
    <dbReference type="NCBI Taxonomy" id="2707005"/>
    <lineage>
        <taxon>Bacteria</taxon>
        <taxon>Bacillati</taxon>
        <taxon>Bacillota</taxon>
        <taxon>Bacilli</taxon>
        <taxon>Bacillales</taxon>
        <taxon>Paenibacillaceae</taxon>
        <taxon>Paenibacillus</taxon>
    </lineage>
</organism>
<dbReference type="EMBL" id="CP034346">
    <property type="protein sequence ID" value="AZS13778.1"/>
    <property type="molecule type" value="Genomic_DNA"/>
</dbReference>
<feature type="DNA-binding region" description="H-T-H motif" evidence="4">
    <location>
        <begin position="36"/>
        <end position="55"/>
    </location>
</feature>
<evidence type="ECO:0000256" key="4">
    <source>
        <dbReference type="PROSITE-ProRule" id="PRU00335"/>
    </source>
</evidence>
<dbReference type="Proteomes" id="UP000270678">
    <property type="component" value="Chromosome"/>
</dbReference>
<proteinExistence type="predicted"/>
<evidence type="ECO:0000313" key="6">
    <source>
        <dbReference type="EMBL" id="AZS13778.1"/>
    </source>
</evidence>
<dbReference type="GO" id="GO:0045892">
    <property type="term" value="P:negative regulation of DNA-templated transcription"/>
    <property type="evidence" value="ECO:0007669"/>
    <property type="project" value="UniProtKB-ARBA"/>
</dbReference>
<gene>
    <name evidence="6" type="ORF">EI981_04350</name>
</gene>
<dbReference type="Gene3D" id="1.10.357.10">
    <property type="entry name" value="Tetracycline Repressor, domain 2"/>
    <property type="match status" value="1"/>
</dbReference>
<dbReference type="OrthoDB" id="113732at2"/>
<dbReference type="AlphaFoldDB" id="A0A3Q9I6H6"/>
<dbReference type="GO" id="GO:0000976">
    <property type="term" value="F:transcription cis-regulatory region binding"/>
    <property type="evidence" value="ECO:0007669"/>
    <property type="project" value="TreeGrafter"/>
</dbReference>
<dbReference type="Pfam" id="PF00440">
    <property type="entry name" value="TetR_N"/>
    <property type="match status" value="1"/>
</dbReference>
<accession>A0A3Q9I6H6</accession>
<dbReference type="SUPFAM" id="SSF48498">
    <property type="entry name" value="Tetracyclin repressor-like, C-terminal domain"/>
    <property type="match status" value="1"/>
</dbReference>
<dbReference type="KEGG" id="plut:EI981_04350"/>
<evidence type="ECO:0000259" key="5">
    <source>
        <dbReference type="PROSITE" id="PS50977"/>
    </source>
</evidence>
<evidence type="ECO:0000256" key="2">
    <source>
        <dbReference type="ARBA" id="ARBA00023125"/>
    </source>
</evidence>
<dbReference type="InterPro" id="IPR050109">
    <property type="entry name" value="HTH-type_TetR-like_transc_reg"/>
</dbReference>
<dbReference type="GO" id="GO:0003700">
    <property type="term" value="F:DNA-binding transcription factor activity"/>
    <property type="evidence" value="ECO:0007669"/>
    <property type="project" value="TreeGrafter"/>
</dbReference>
<evidence type="ECO:0000256" key="3">
    <source>
        <dbReference type="ARBA" id="ARBA00023163"/>
    </source>
</evidence>
<sequence>MILNKGGVLSVANGKKEQIIRTARRLFYEQGISTTSMDQIAEAVPVSKMTIYKYFGSKDGLIEQVVTAINEETHADFAQMMEQSNDAIELMHHLLRYQKMNDYSAEFINDLVNVYPEYTQQMIEYNEQKNMPLFEEMVFRGQQNGQIRKDISPHLLVLYLSSMKEFMAKPGRLEPFTNMNVLADQFISLLIHGISNTPFTTEPPKE</sequence>
<evidence type="ECO:0000256" key="1">
    <source>
        <dbReference type="ARBA" id="ARBA00023015"/>
    </source>
</evidence>
<dbReference type="PANTHER" id="PTHR30055">
    <property type="entry name" value="HTH-TYPE TRANSCRIPTIONAL REGULATOR RUTR"/>
    <property type="match status" value="1"/>
</dbReference>
<dbReference type="InterPro" id="IPR036271">
    <property type="entry name" value="Tet_transcr_reg_TetR-rel_C_sf"/>
</dbReference>
<dbReference type="Gene3D" id="1.10.10.60">
    <property type="entry name" value="Homeodomain-like"/>
    <property type="match status" value="1"/>
</dbReference>
<dbReference type="PRINTS" id="PR00455">
    <property type="entry name" value="HTHTETR"/>
</dbReference>
<feature type="domain" description="HTH tetR-type" evidence="5">
    <location>
        <begin position="13"/>
        <end position="73"/>
    </location>
</feature>
<dbReference type="InterPro" id="IPR001647">
    <property type="entry name" value="HTH_TetR"/>
</dbReference>
<keyword evidence="3" id="KW-0804">Transcription</keyword>